<name>A0A5C4U6C1_9CORY</name>
<protein>
    <recommendedName>
        <fullName evidence="3">Uridine phosphorylase</fullName>
        <ecNumber evidence="2">2.4.2.3</ecNumber>
    </recommendedName>
</protein>
<evidence type="ECO:0000313" key="8">
    <source>
        <dbReference type="EMBL" id="TNL99307.1"/>
    </source>
</evidence>
<dbReference type="Pfam" id="PF01048">
    <property type="entry name" value="PNP_UDP_1"/>
    <property type="match status" value="1"/>
</dbReference>
<dbReference type="NCBIfam" id="NF009914">
    <property type="entry name" value="PRK13374.1"/>
    <property type="match status" value="1"/>
</dbReference>
<keyword evidence="5 8" id="KW-0808">Transferase</keyword>
<dbReference type="GO" id="GO:0006152">
    <property type="term" value="P:purine nucleoside catabolic process"/>
    <property type="evidence" value="ECO:0007669"/>
    <property type="project" value="TreeGrafter"/>
</dbReference>
<sequence>MTTATPHINPEGAPIAETVLLPGDPLRAKFIADTYLEDVVQFNSVRNMLGFTGTYQGTEVSVMGSGMGIPSVSLYSYELVHFFGAKKLIRVGSCGSLQKDLGLYEVVVAQGACTDSRFLEQYNLPGTYAPISSYRLLKALTDEADKRGVRTHVGNILSSDVFYNADETVNERWSKMGVLGVEMESAGMYAVAAAAGVEALGVFTVSDNIMTGEATTSAERQTAFTSMMELALPLAAI</sequence>
<dbReference type="InterPro" id="IPR018016">
    <property type="entry name" value="Nucleoside_phosphorylase_CS"/>
</dbReference>
<comment type="caution">
    <text evidence="8">The sequence shown here is derived from an EMBL/GenBank/DDBJ whole genome shotgun (WGS) entry which is preliminary data.</text>
</comment>
<keyword evidence="9" id="KW-1185">Reference proteome</keyword>
<comment type="similarity">
    <text evidence="1">Belongs to the PNP/UDP phosphorylase family.</text>
</comment>
<dbReference type="NCBIfam" id="NF004489">
    <property type="entry name" value="PRK05819.1"/>
    <property type="match status" value="1"/>
</dbReference>
<evidence type="ECO:0000259" key="7">
    <source>
        <dbReference type="Pfam" id="PF01048"/>
    </source>
</evidence>
<accession>A0A5C4U6C1</accession>
<dbReference type="Gene3D" id="3.40.50.1580">
    <property type="entry name" value="Nucleoside phosphorylase domain"/>
    <property type="match status" value="1"/>
</dbReference>
<comment type="catalytic activity">
    <reaction evidence="6">
        <text>uridine + phosphate = alpha-D-ribose 1-phosphate + uracil</text>
        <dbReference type="Rhea" id="RHEA:24388"/>
        <dbReference type="ChEBI" id="CHEBI:16704"/>
        <dbReference type="ChEBI" id="CHEBI:17568"/>
        <dbReference type="ChEBI" id="CHEBI:43474"/>
        <dbReference type="ChEBI" id="CHEBI:57720"/>
        <dbReference type="EC" id="2.4.2.3"/>
    </reaction>
</comment>
<feature type="domain" description="Nucleoside phosphorylase" evidence="7">
    <location>
        <begin position="19"/>
        <end position="222"/>
    </location>
</feature>
<dbReference type="OrthoDB" id="9782889at2"/>
<evidence type="ECO:0000256" key="4">
    <source>
        <dbReference type="ARBA" id="ARBA00022676"/>
    </source>
</evidence>
<reference evidence="8 9" key="1">
    <citation type="submission" date="2019-06" db="EMBL/GenBank/DDBJ databases">
        <authorList>
            <person name="Li J."/>
        </authorList>
    </citation>
    <scope>NUCLEOTIDE SEQUENCE [LARGE SCALE GENOMIC DNA]</scope>
    <source>
        <strain evidence="8 9">LMG 28165</strain>
    </source>
</reference>
<proteinExistence type="inferred from homology"/>
<dbReference type="EMBL" id="VDHJ01000003">
    <property type="protein sequence ID" value="TNL99307.1"/>
    <property type="molecule type" value="Genomic_DNA"/>
</dbReference>
<dbReference type="CDD" id="cd09006">
    <property type="entry name" value="PNP_EcPNPI-like"/>
    <property type="match status" value="1"/>
</dbReference>
<dbReference type="GO" id="GO:0005829">
    <property type="term" value="C:cytosol"/>
    <property type="evidence" value="ECO:0007669"/>
    <property type="project" value="TreeGrafter"/>
</dbReference>
<evidence type="ECO:0000256" key="3">
    <source>
        <dbReference type="ARBA" id="ARBA00021980"/>
    </source>
</evidence>
<dbReference type="GO" id="GO:0004731">
    <property type="term" value="F:purine-nucleoside phosphorylase activity"/>
    <property type="evidence" value="ECO:0007669"/>
    <property type="project" value="InterPro"/>
</dbReference>
<keyword evidence="4 8" id="KW-0328">Glycosyltransferase</keyword>
<dbReference type="Proteomes" id="UP000312032">
    <property type="component" value="Unassembled WGS sequence"/>
</dbReference>
<gene>
    <name evidence="8" type="primary">deoD</name>
    <name evidence="8" type="ORF">FHE74_02830</name>
</gene>
<dbReference type="NCBIfam" id="TIGR00107">
    <property type="entry name" value="deoD"/>
    <property type="match status" value="1"/>
</dbReference>
<evidence type="ECO:0000256" key="5">
    <source>
        <dbReference type="ARBA" id="ARBA00022679"/>
    </source>
</evidence>
<dbReference type="AlphaFoldDB" id="A0A5C4U6C1"/>
<dbReference type="PANTHER" id="PTHR43691:SF11">
    <property type="entry name" value="FI09636P-RELATED"/>
    <property type="match status" value="1"/>
</dbReference>
<organism evidence="8 9">
    <name type="scientific">Corynebacterium tapiri</name>
    <dbReference type="NCBI Taxonomy" id="1448266"/>
    <lineage>
        <taxon>Bacteria</taxon>
        <taxon>Bacillati</taxon>
        <taxon>Actinomycetota</taxon>
        <taxon>Actinomycetes</taxon>
        <taxon>Mycobacteriales</taxon>
        <taxon>Corynebacteriaceae</taxon>
        <taxon>Corynebacterium</taxon>
    </lineage>
</organism>
<evidence type="ECO:0000256" key="6">
    <source>
        <dbReference type="ARBA" id="ARBA00048447"/>
    </source>
</evidence>
<dbReference type="SUPFAM" id="SSF53167">
    <property type="entry name" value="Purine and uridine phosphorylases"/>
    <property type="match status" value="1"/>
</dbReference>
<dbReference type="InterPro" id="IPR035994">
    <property type="entry name" value="Nucleoside_phosphorylase_sf"/>
</dbReference>
<evidence type="ECO:0000313" key="9">
    <source>
        <dbReference type="Proteomes" id="UP000312032"/>
    </source>
</evidence>
<dbReference type="HAMAP" id="MF_01627">
    <property type="entry name" value="Pur_nucleosid_phosp"/>
    <property type="match status" value="1"/>
</dbReference>
<dbReference type="PROSITE" id="PS01232">
    <property type="entry name" value="PNP_UDP_1"/>
    <property type="match status" value="1"/>
</dbReference>
<dbReference type="RefSeq" id="WP_139464983.1">
    <property type="nucleotide sequence ID" value="NZ_VDHJ01000003.1"/>
</dbReference>
<evidence type="ECO:0000256" key="1">
    <source>
        <dbReference type="ARBA" id="ARBA00010456"/>
    </source>
</evidence>
<dbReference type="EC" id="2.4.2.3" evidence="2"/>
<dbReference type="GO" id="GO:0004850">
    <property type="term" value="F:uridine phosphorylase activity"/>
    <property type="evidence" value="ECO:0007669"/>
    <property type="project" value="UniProtKB-EC"/>
</dbReference>
<dbReference type="PANTHER" id="PTHR43691">
    <property type="entry name" value="URIDINE PHOSPHORYLASE"/>
    <property type="match status" value="1"/>
</dbReference>
<evidence type="ECO:0000256" key="2">
    <source>
        <dbReference type="ARBA" id="ARBA00011888"/>
    </source>
</evidence>
<dbReference type="InterPro" id="IPR000845">
    <property type="entry name" value="Nucleoside_phosphorylase_d"/>
</dbReference>
<dbReference type="InterPro" id="IPR004402">
    <property type="entry name" value="DeoD-type"/>
</dbReference>